<sequence length="1026" mass="112126">MNITRFSVENYRFTLVMFIAVLALGITSLLTMPRSEDPDIISPQFAIVIVYPGTTPSDMEQLVVDPFEKKINELDDIKRIKTDINDGLAVIQVEYKFESNADDKYQEIVREVNSIRKDLPADINSITIRKFTPTDVNILQFALVSESVPYSVLQHHADELKDRLEKVRGLKNIDAQGFPDQQVQVELNLDKMAQMHVPTSAVLGALQSENVNMPGGSITAGNRKFNVKTSGDYGSLDEIAATVIASTGGSIVRLSDVASVTMGYEDETHITRLDGHRCVFVTASQKSGQNIIDVRKDVEPVIQDFRSTLPASVDFLTVFDQTESVSTRLLRFAKDFSIAILLVLITLLPLGFRASVVVMISIPLSLSIGLTLLNLFGFNINQLSIVGMIVALGILVDDSIVVVENIERFLRMGVERTKAAIGATSQISLAVLGCTVLLMFAFLPLMFLPEAAGAFIRSLPMAVITTVFASMVVSLTVVPFLASHLLRNHGVGEENFFLRGLKKIISGSYSKVLDAALHRPKMTLVIAFSIFAGAIALVPVVGFSLFPKSEKPMFLVNIEMPNGTNIHATNEVTRDVERVLRSKGSVIRNFSTNVGKGNPRIYYNVTQRNEAENFAQIFVQLQPETGTKEKIAVIDDLRERLNHIAGVKIEVKDFEQGPPIDAPLAYRIYGEDLDTLRAVAARIETLLKRTGGTLYVNNPLSVQPTDARIRINKDKAGMLGIPTGEIDRTVRLGIAGLNIGTYRNGNEDEMNINVSIPHKGPTASFDVFDALYVQSLTGTTIPLRNVTDVEFETSPNLIRHYDKERTVTVSSFLKTGYNTARVNAAIVEQLRTFPFPTGVRYQVAGEQESRSESFSGLGIIILVTVFGFIAVLILEFKTFKSIAIVLSVIPLGIIGAVAALLLAGETFSFTATIGMIALVGIEVKNSLLLVDFTNQLRAQGKGLIEAIQEAGEIRFVPIVLTSLTAIGGLLPLVIEYNQLYSPLAIVIIGGLVSSTLLSRLVTPVMYLLLPPDVEARPAEAPLSGTV</sequence>
<name>A0A1M3KXD5_9BACT</name>
<dbReference type="EMBL" id="MKVH01000024">
    <property type="protein sequence ID" value="OJX57121.1"/>
    <property type="molecule type" value="Genomic_DNA"/>
</dbReference>
<dbReference type="SUPFAM" id="SSF82714">
    <property type="entry name" value="Multidrug efflux transporter AcrB TolC docking domain, DN and DC subdomains"/>
    <property type="match status" value="2"/>
</dbReference>
<dbReference type="InterPro" id="IPR001036">
    <property type="entry name" value="Acrflvin-R"/>
</dbReference>
<evidence type="ECO:0000256" key="1">
    <source>
        <dbReference type="SAM" id="Phobius"/>
    </source>
</evidence>
<dbReference type="Pfam" id="PF00873">
    <property type="entry name" value="ACR_tran"/>
    <property type="match status" value="1"/>
</dbReference>
<dbReference type="PRINTS" id="PR00702">
    <property type="entry name" value="ACRIFLAVINRP"/>
</dbReference>
<feature type="transmembrane region" description="Helical" evidence="1">
    <location>
        <begin position="382"/>
        <end position="406"/>
    </location>
</feature>
<accession>A0A1M3KXD5</accession>
<dbReference type="Proteomes" id="UP000184233">
    <property type="component" value="Unassembled WGS sequence"/>
</dbReference>
<dbReference type="Gene3D" id="1.20.1640.10">
    <property type="entry name" value="Multidrug efflux transporter AcrB transmembrane domain"/>
    <property type="match status" value="2"/>
</dbReference>
<organism evidence="2 3">
    <name type="scientific">Candidatus Kapaibacterium thiocyanatum</name>
    <dbReference type="NCBI Taxonomy" id="1895771"/>
    <lineage>
        <taxon>Bacteria</taxon>
        <taxon>Pseudomonadati</taxon>
        <taxon>Candidatus Kapaibacteriota</taxon>
        <taxon>Candidatus Kapaibacteriia</taxon>
        <taxon>Candidatus Kapaibacteriales</taxon>
        <taxon>Candidatus Kapaibacteriaceae</taxon>
        <taxon>Candidatus Kapaibacterium</taxon>
    </lineage>
</organism>
<dbReference type="PANTHER" id="PTHR32063">
    <property type="match status" value="1"/>
</dbReference>
<feature type="transmembrane region" description="Helical" evidence="1">
    <location>
        <begin position="338"/>
        <end position="362"/>
    </location>
</feature>
<dbReference type="SUPFAM" id="SSF82866">
    <property type="entry name" value="Multidrug efflux transporter AcrB transmembrane domain"/>
    <property type="match status" value="2"/>
</dbReference>
<dbReference type="InterPro" id="IPR027463">
    <property type="entry name" value="AcrB_DN_DC_subdom"/>
</dbReference>
<dbReference type="Gene3D" id="3.30.70.1430">
    <property type="entry name" value="Multidrug efflux transporter AcrB pore domain"/>
    <property type="match status" value="2"/>
</dbReference>
<dbReference type="Gene3D" id="3.30.2090.10">
    <property type="entry name" value="Multidrug efflux transporter AcrB TolC docking domain, DN and DC subdomains"/>
    <property type="match status" value="2"/>
</dbReference>
<gene>
    <name evidence="2" type="ORF">BGO89_11495</name>
</gene>
<proteinExistence type="predicted"/>
<dbReference type="Gene3D" id="3.30.70.1440">
    <property type="entry name" value="Multidrug efflux transporter AcrB pore domain"/>
    <property type="match status" value="1"/>
</dbReference>
<keyword evidence="1" id="KW-1133">Transmembrane helix</keyword>
<feature type="transmembrane region" description="Helical" evidence="1">
    <location>
        <begin position="953"/>
        <end position="974"/>
    </location>
</feature>
<dbReference type="AlphaFoldDB" id="A0A1M3KXD5"/>
<feature type="transmembrane region" description="Helical" evidence="1">
    <location>
        <begin position="524"/>
        <end position="546"/>
    </location>
</feature>
<feature type="transmembrane region" description="Helical" evidence="1">
    <location>
        <begin position="459"/>
        <end position="482"/>
    </location>
</feature>
<comment type="caution">
    <text evidence="2">The sequence shown here is derived from an EMBL/GenBank/DDBJ whole genome shotgun (WGS) entry which is preliminary data.</text>
</comment>
<dbReference type="GO" id="GO:0042910">
    <property type="term" value="F:xenobiotic transmembrane transporter activity"/>
    <property type="evidence" value="ECO:0007669"/>
    <property type="project" value="TreeGrafter"/>
</dbReference>
<feature type="transmembrane region" description="Helical" evidence="1">
    <location>
        <begin position="909"/>
        <end position="932"/>
    </location>
</feature>
<reference evidence="2 3" key="1">
    <citation type="submission" date="2016-09" db="EMBL/GenBank/DDBJ databases">
        <title>Genome-resolved meta-omics ties microbial dynamics to process performance in biotechnology for thiocyanate degradation.</title>
        <authorList>
            <person name="Kantor R.S."/>
            <person name="Huddy R.J."/>
            <person name="Iyer R."/>
            <person name="Thomas B.C."/>
            <person name="Brown C.T."/>
            <person name="Anantharaman K."/>
            <person name="Tringe S."/>
            <person name="Hettich R.L."/>
            <person name="Harrison S.T."/>
            <person name="Banfield J.F."/>
        </authorList>
    </citation>
    <scope>NUCLEOTIDE SEQUENCE [LARGE SCALE GENOMIC DNA]</scope>
    <source>
        <strain evidence="2">59-99</strain>
    </source>
</reference>
<dbReference type="GO" id="GO:0005886">
    <property type="term" value="C:plasma membrane"/>
    <property type="evidence" value="ECO:0007669"/>
    <property type="project" value="TreeGrafter"/>
</dbReference>
<evidence type="ECO:0000313" key="3">
    <source>
        <dbReference type="Proteomes" id="UP000184233"/>
    </source>
</evidence>
<dbReference type="Gene3D" id="3.30.70.1320">
    <property type="entry name" value="Multidrug efflux transporter AcrB pore domain like"/>
    <property type="match status" value="1"/>
</dbReference>
<dbReference type="STRING" id="1895771.BGO89_11495"/>
<keyword evidence="1" id="KW-0472">Membrane</keyword>
<protein>
    <submittedName>
        <fullName evidence="2">Multidrug transporter AcrB</fullName>
    </submittedName>
</protein>
<feature type="transmembrane region" description="Helical" evidence="1">
    <location>
        <begin position="427"/>
        <end position="447"/>
    </location>
</feature>
<feature type="transmembrane region" description="Helical" evidence="1">
    <location>
        <begin position="12"/>
        <end position="32"/>
    </location>
</feature>
<keyword evidence="1" id="KW-0812">Transmembrane</keyword>
<dbReference type="PANTHER" id="PTHR32063:SF24">
    <property type="entry name" value="CATION EFFLUX SYSTEM (ACRB_ACRD_ACRF FAMILY)"/>
    <property type="match status" value="1"/>
</dbReference>
<feature type="transmembrane region" description="Helical" evidence="1">
    <location>
        <begin position="881"/>
        <end position="903"/>
    </location>
</feature>
<feature type="transmembrane region" description="Helical" evidence="1">
    <location>
        <begin position="854"/>
        <end position="874"/>
    </location>
</feature>
<feature type="transmembrane region" description="Helical" evidence="1">
    <location>
        <begin position="980"/>
        <end position="1001"/>
    </location>
</feature>
<evidence type="ECO:0000313" key="2">
    <source>
        <dbReference type="EMBL" id="OJX57121.1"/>
    </source>
</evidence>
<dbReference type="SUPFAM" id="SSF82693">
    <property type="entry name" value="Multidrug efflux transporter AcrB pore domain, PN1, PN2, PC1 and PC2 subdomains"/>
    <property type="match status" value="3"/>
</dbReference>